<dbReference type="AlphaFoldDB" id="A0A382E860"/>
<sequence>EYQGYDFSNFDTSINEERNWFYAAKQFLFFVAGGWENSNTLNLSPLASKVQFKKDKEFIAQINRVDRNQFALLDQDGKGITPQDCSILRTDNSIEITGPEGIQIYGCMLFTKQIEHVIVVDNSTNFADTIFDSKFGQKQNRLRIKGKKTANWQGRFLSEGYIIEGDELKPNLDNMAQSLGRYHELGFMPVQRKLYETSRKLFGFNERSYMNDLEMDDDTQFEFYTGFLQGKGTANSIIKVAKSNNIVQGNMNLYSEWAVKAGEFGDIENDQAIELKIERADIKQNPQLITLAFPEDTTGAVGSINILKTAHKYHDAPIIEIETPTSGIQATATATLAANGSLGSFVITEAGKGYEVPVGLTVLAGNVVLSDTDTTLKIPTASSSELINASHTAGDLANFTIIDKEPGSPVTSTYNFAVNTTLANVVTTINNDSTINTNITASLSNSEVVVGNVVVMKHVLNIQGNEFEISGTGSTLTELKLTAGDYTTRQRHSVATVDNEATLGTGATTVADIVVTIDNTILTPAGNYSYTAGSRQQVDFVVSAVTVPEDIQRVDPTDLSGTRSDDTVYTGT</sequence>
<feature type="non-terminal residue" evidence="1">
    <location>
        <position position="1"/>
    </location>
</feature>
<accession>A0A382E860</accession>
<feature type="non-terminal residue" evidence="1">
    <location>
        <position position="572"/>
    </location>
</feature>
<protein>
    <submittedName>
        <fullName evidence="1">Uncharacterized protein</fullName>
    </submittedName>
</protein>
<proteinExistence type="predicted"/>
<evidence type="ECO:0000313" key="1">
    <source>
        <dbReference type="EMBL" id="SVB46181.1"/>
    </source>
</evidence>
<organism evidence="1">
    <name type="scientific">marine metagenome</name>
    <dbReference type="NCBI Taxonomy" id="408172"/>
    <lineage>
        <taxon>unclassified sequences</taxon>
        <taxon>metagenomes</taxon>
        <taxon>ecological metagenomes</taxon>
    </lineage>
</organism>
<dbReference type="EMBL" id="UINC01042911">
    <property type="protein sequence ID" value="SVB46181.1"/>
    <property type="molecule type" value="Genomic_DNA"/>
</dbReference>
<reference evidence="1" key="1">
    <citation type="submission" date="2018-05" db="EMBL/GenBank/DDBJ databases">
        <authorList>
            <person name="Lanie J.A."/>
            <person name="Ng W.-L."/>
            <person name="Kazmierczak K.M."/>
            <person name="Andrzejewski T.M."/>
            <person name="Davidsen T.M."/>
            <person name="Wayne K.J."/>
            <person name="Tettelin H."/>
            <person name="Glass J.I."/>
            <person name="Rusch D."/>
            <person name="Podicherti R."/>
            <person name="Tsui H.-C.T."/>
            <person name="Winkler M.E."/>
        </authorList>
    </citation>
    <scope>NUCLEOTIDE SEQUENCE</scope>
</reference>
<gene>
    <name evidence="1" type="ORF">METZ01_LOCUS199035</name>
</gene>
<name>A0A382E860_9ZZZZ</name>